<dbReference type="EMBL" id="CP074676">
    <property type="protein sequence ID" value="QVL17608.1"/>
    <property type="molecule type" value="Genomic_DNA"/>
</dbReference>
<organism evidence="1 2">
    <name type="scientific">Pseudomonas qingdaonensis</name>
    <dbReference type="NCBI Taxonomy" id="2056231"/>
    <lineage>
        <taxon>Bacteria</taxon>
        <taxon>Pseudomonadati</taxon>
        <taxon>Pseudomonadota</taxon>
        <taxon>Gammaproteobacteria</taxon>
        <taxon>Pseudomonadales</taxon>
        <taxon>Pseudomonadaceae</taxon>
        <taxon>Pseudomonas</taxon>
    </lineage>
</organism>
<dbReference type="SUPFAM" id="SSF56112">
    <property type="entry name" value="Protein kinase-like (PK-like)"/>
    <property type="match status" value="1"/>
</dbReference>
<name>A0ABX8DMV7_9PSED</name>
<keyword evidence="2" id="KW-1185">Reference proteome</keyword>
<evidence type="ECO:0000313" key="2">
    <source>
        <dbReference type="Proteomes" id="UP000678154"/>
    </source>
</evidence>
<proteinExistence type="predicted"/>
<accession>A0ABX8DMV7</accession>
<dbReference type="Proteomes" id="UP000678154">
    <property type="component" value="Chromosome"/>
</dbReference>
<dbReference type="InterPro" id="IPR011009">
    <property type="entry name" value="Kinase-like_dom_sf"/>
</dbReference>
<evidence type="ECO:0000313" key="1">
    <source>
        <dbReference type="EMBL" id="QVL17608.1"/>
    </source>
</evidence>
<evidence type="ECO:0008006" key="3">
    <source>
        <dbReference type="Google" id="ProtNLM"/>
    </source>
</evidence>
<sequence>MLPFWPSKNSYTGCAAVREGKNKLVDGFPFTFKHQRSTVHLNAPVSTALAATLTLLLGQERPSNRTSAPLSTGDSPLFAKRQAIETLPKRIRFTRGTRKSCGMFDWPIEELINTTEAHRRGASVPGVVGYGYTRSRMGLMNDFVIITELLQNYTDGYQWILAKPEEVERVIGAAFELLLSLNSSGIYHMDLWAANVMMCNDGVGATHAIDLENCFAAAPRFLSETLGFQLGFFYRREVGGLVGESAYDALVARALETCEGINRERFHAVYQMAKHHHIGRKERRDIFLSGRVVLG</sequence>
<gene>
    <name evidence="1" type="ORF">KH389_19750</name>
</gene>
<reference evidence="1 2" key="1">
    <citation type="journal article" date="2016" name="J. Hazard. Mater.">
        <title>A newly isolated Pseudomonas putida S-1 strain for batch-mode-propanethiol degradation and continuous treatment of propanethiol-containing waste gas.</title>
        <authorList>
            <person name="Chen D.Z."/>
            <person name="Sun Y.M."/>
            <person name="Han L.M."/>
            <person name="Chen J."/>
            <person name="Ye J.X."/>
            <person name="Chen J.M."/>
        </authorList>
    </citation>
    <scope>NUCLEOTIDE SEQUENCE [LARGE SCALE GENOMIC DNA]</scope>
    <source>
        <strain evidence="1 2">S-1</strain>
    </source>
</reference>
<protein>
    <recommendedName>
        <fullName evidence="3">Lipopolysaccharide kinase (Kdo/WaaP) family protein</fullName>
    </recommendedName>
</protein>